<dbReference type="InterPro" id="IPR036291">
    <property type="entry name" value="NAD(P)-bd_dom_sf"/>
</dbReference>
<comment type="similarity">
    <text evidence="3 15">Belongs to the homoserine dehydrogenase family.</text>
</comment>
<dbReference type="GO" id="GO:0004412">
    <property type="term" value="F:homoserine dehydrogenase activity"/>
    <property type="evidence" value="ECO:0007669"/>
    <property type="project" value="UniProtKB-EC"/>
</dbReference>
<feature type="binding site" evidence="13">
    <location>
        <begin position="7"/>
        <end position="14"/>
    </location>
    <ligand>
        <name>NADP(+)</name>
        <dbReference type="ChEBI" id="CHEBI:58349"/>
    </ligand>
</feature>
<dbReference type="PANTHER" id="PTHR43331">
    <property type="entry name" value="HOMOSERINE DEHYDROGENASE"/>
    <property type="match status" value="1"/>
</dbReference>
<dbReference type="AlphaFoldDB" id="F4A0M5"/>
<evidence type="ECO:0000256" key="4">
    <source>
        <dbReference type="ARBA" id="ARBA00013213"/>
    </source>
</evidence>
<keyword evidence="8 14" id="KW-0560">Oxidoreductase</keyword>
<evidence type="ECO:0000313" key="19">
    <source>
        <dbReference type="Proteomes" id="UP000008457"/>
    </source>
</evidence>
<evidence type="ECO:0000256" key="14">
    <source>
        <dbReference type="RuleBase" id="RU000579"/>
    </source>
</evidence>
<keyword evidence="10 14" id="KW-0486">Methionine biosynthesis</keyword>
<dbReference type="GO" id="GO:0050661">
    <property type="term" value="F:NADP binding"/>
    <property type="evidence" value="ECO:0007669"/>
    <property type="project" value="InterPro"/>
</dbReference>
<dbReference type="NCBIfam" id="NF004976">
    <property type="entry name" value="PRK06349.1"/>
    <property type="match status" value="1"/>
</dbReference>
<evidence type="ECO:0000259" key="17">
    <source>
        <dbReference type="Pfam" id="PF03447"/>
    </source>
</evidence>
<reference evidence="18 19" key="2">
    <citation type="journal article" date="2011" name="Stand. Genomic Sci.">
        <title>Complete genome sequence of Mahella australiensis type strain (50-1 BON).</title>
        <authorList>
            <person name="Sikorski J."/>
            <person name="Teshima H."/>
            <person name="Nolan M."/>
            <person name="Lucas S."/>
            <person name="Hammon N."/>
            <person name="Deshpande S."/>
            <person name="Cheng J.F."/>
            <person name="Pitluck S."/>
            <person name="Liolios K."/>
            <person name="Pagani I."/>
            <person name="Ivanova N."/>
            <person name="Huntemann M."/>
            <person name="Mavromatis K."/>
            <person name="Ovchinikova G."/>
            <person name="Pati A."/>
            <person name="Tapia R."/>
            <person name="Han C."/>
            <person name="Goodwin L."/>
            <person name="Chen A."/>
            <person name="Palaniappan K."/>
            <person name="Land M."/>
            <person name="Hauser L."/>
            <person name="Ngatchou-Djao O.D."/>
            <person name="Rohde M."/>
            <person name="Pukall R."/>
            <person name="Spring S."/>
            <person name="Abt B."/>
            <person name="Goker M."/>
            <person name="Detter J.C."/>
            <person name="Woyke T."/>
            <person name="Bristow J."/>
            <person name="Markowitz V."/>
            <person name="Hugenholtz P."/>
            <person name="Eisen J.A."/>
            <person name="Kyrpides N.C."/>
            <person name="Klenk H.P."/>
            <person name="Lapidus A."/>
        </authorList>
    </citation>
    <scope>NUCLEOTIDE SEQUENCE [LARGE SCALE GENOMIC DNA]</scope>
    <source>
        <strain evidence="19">DSM 15567 / CIP 107919 / 50-1 BON</strain>
    </source>
</reference>
<keyword evidence="7 14" id="KW-0791">Threonine biosynthesis</keyword>
<dbReference type="GO" id="GO:0009088">
    <property type="term" value="P:threonine biosynthetic process"/>
    <property type="evidence" value="ECO:0007669"/>
    <property type="project" value="UniProtKB-UniPathway"/>
</dbReference>
<dbReference type="EC" id="1.1.1.3" evidence="4 14"/>
<feature type="domain" description="Homoserine dehydrogenase catalytic" evidence="16">
    <location>
        <begin position="132"/>
        <end position="310"/>
    </location>
</feature>
<feature type="binding site" evidence="13">
    <location>
        <position position="185"/>
    </location>
    <ligand>
        <name>L-homoserine</name>
        <dbReference type="ChEBI" id="CHEBI:57476"/>
    </ligand>
</feature>
<evidence type="ECO:0000256" key="9">
    <source>
        <dbReference type="ARBA" id="ARBA00023053"/>
    </source>
</evidence>
<evidence type="ECO:0000256" key="12">
    <source>
        <dbReference type="PIRSR" id="PIRSR000098-1"/>
    </source>
</evidence>
<keyword evidence="6 14" id="KW-0028">Amino-acid biosynthesis</keyword>
<dbReference type="InterPro" id="IPR001342">
    <property type="entry name" value="HDH_cat"/>
</dbReference>
<dbReference type="RefSeq" id="WP_013780334.1">
    <property type="nucleotide sequence ID" value="NC_015520.1"/>
</dbReference>
<dbReference type="HOGENOM" id="CLU_009116_1_0_9"/>
<feature type="domain" description="Aspartate/homoserine dehydrogenase NAD-binding" evidence="17">
    <location>
        <begin position="8"/>
        <end position="124"/>
    </location>
</feature>
<dbReference type="Pfam" id="PF03447">
    <property type="entry name" value="NAD_binding_3"/>
    <property type="match status" value="1"/>
</dbReference>
<keyword evidence="19" id="KW-1185">Reference proteome</keyword>
<evidence type="ECO:0000256" key="3">
    <source>
        <dbReference type="ARBA" id="ARBA00006753"/>
    </source>
</evidence>
<evidence type="ECO:0000256" key="11">
    <source>
        <dbReference type="ARBA" id="ARBA00048841"/>
    </source>
</evidence>
<reference evidence="19" key="1">
    <citation type="submission" date="2010-11" db="EMBL/GenBank/DDBJ databases">
        <title>The complete genome of Mahella australiensis DSM 15567.</title>
        <authorList>
            <consortium name="US DOE Joint Genome Institute (JGI-PGF)"/>
            <person name="Lucas S."/>
            <person name="Copeland A."/>
            <person name="Lapidus A."/>
            <person name="Bruce D."/>
            <person name="Goodwin L."/>
            <person name="Pitluck S."/>
            <person name="Kyrpides N."/>
            <person name="Mavromatis K."/>
            <person name="Pagani I."/>
            <person name="Ivanova N."/>
            <person name="Teshima H."/>
            <person name="Brettin T."/>
            <person name="Detter J.C."/>
            <person name="Han C."/>
            <person name="Tapia R."/>
            <person name="Land M."/>
            <person name="Hauser L."/>
            <person name="Markowitz V."/>
            <person name="Cheng J.-F."/>
            <person name="Hugenholtz P."/>
            <person name="Woyke T."/>
            <person name="Wu D."/>
            <person name="Spring S."/>
            <person name="Pukall R."/>
            <person name="Steenblock K."/>
            <person name="Schneider S."/>
            <person name="Klenk H.-P."/>
            <person name="Eisen J.A."/>
        </authorList>
    </citation>
    <scope>NUCLEOTIDE SEQUENCE [LARGE SCALE GENOMIC DNA]</scope>
    <source>
        <strain evidence="19">DSM 15567 / CIP 107919 / 50-1 BON</strain>
    </source>
</reference>
<dbReference type="Gene3D" id="3.40.50.720">
    <property type="entry name" value="NAD(P)-binding Rossmann-like Domain"/>
    <property type="match status" value="1"/>
</dbReference>
<dbReference type="SUPFAM" id="SSF55347">
    <property type="entry name" value="Glyceraldehyde-3-phosphate dehydrogenase-like, C-terminal domain"/>
    <property type="match status" value="1"/>
</dbReference>
<dbReference type="PROSITE" id="PS01042">
    <property type="entry name" value="HOMOSER_DHGENASE"/>
    <property type="match status" value="1"/>
</dbReference>
<evidence type="ECO:0000259" key="16">
    <source>
        <dbReference type="Pfam" id="PF00742"/>
    </source>
</evidence>
<dbReference type="STRING" id="697281.Mahau_0703"/>
<protein>
    <recommendedName>
        <fullName evidence="5 14">Homoserine dehydrogenase</fullName>
        <ecNumber evidence="4 14">1.1.1.3</ecNumber>
    </recommendedName>
</protein>
<sequence>MAYVAVMGHGTVGSGVVEVLRKNKDSIEKKAGESIILKKILDRRSFPDLPYSDLFTTDAEEILNDDEIQVIVEVMGGVEPAYTYVKRALSSGKHVVTSNKELVAEHGAELLRLARDRDVNFFFEASVGGGIPIIRPLNQCLAANEISEIIGILNGTTNYILTQMRLHGKTFEQALKDAQEKGYAESDPSNDIDGYDAARKIAILASIAFNRAVSYRDVYTEGISTITRLDMIYADEMDYAIKLIAMCKDMGDKLMARVSPLMIPKSSPLATVDDAFNAILVRGDVIGDVMFYGMGAGKLPTASAVVADVIDAVKHLKTRKKEVWADSEGYPVMDINDVKSRYFIRAAYKDRSDAVNAVRELFGDVNLVFCNDPIVKDEFGFISDEEPESMLNDKMAILSDNDAVSAVINRIRVEDNL</sequence>
<dbReference type="Pfam" id="PF00742">
    <property type="entry name" value="Homoserine_dh"/>
    <property type="match status" value="1"/>
</dbReference>
<evidence type="ECO:0000256" key="2">
    <source>
        <dbReference type="ARBA" id="ARBA00005062"/>
    </source>
</evidence>
<evidence type="ECO:0000256" key="15">
    <source>
        <dbReference type="RuleBase" id="RU004171"/>
    </source>
</evidence>
<accession>F4A0M5</accession>
<evidence type="ECO:0000256" key="1">
    <source>
        <dbReference type="ARBA" id="ARBA00005056"/>
    </source>
</evidence>
<dbReference type="FunFam" id="3.30.360.10:FF:000005">
    <property type="entry name" value="Homoserine dehydrogenase"/>
    <property type="match status" value="1"/>
</dbReference>
<gene>
    <name evidence="18" type="ordered locus">Mahau_0703</name>
</gene>
<dbReference type="EMBL" id="CP002360">
    <property type="protein sequence ID" value="AEE95904.1"/>
    <property type="molecule type" value="Genomic_DNA"/>
</dbReference>
<dbReference type="Proteomes" id="UP000008457">
    <property type="component" value="Chromosome"/>
</dbReference>
<dbReference type="InterPro" id="IPR016204">
    <property type="entry name" value="HDH"/>
</dbReference>
<evidence type="ECO:0000313" key="18">
    <source>
        <dbReference type="EMBL" id="AEE95904.1"/>
    </source>
</evidence>
<feature type="active site" description="Proton donor" evidence="12">
    <location>
        <position position="200"/>
    </location>
</feature>
<dbReference type="GO" id="GO:0009086">
    <property type="term" value="P:methionine biosynthetic process"/>
    <property type="evidence" value="ECO:0007669"/>
    <property type="project" value="UniProtKB-KW"/>
</dbReference>
<organism evidence="18 19">
    <name type="scientific">Mahella australiensis (strain DSM 15567 / CIP 107919 / 50-1 BON)</name>
    <dbReference type="NCBI Taxonomy" id="697281"/>
    <lineage>
        <taxon>Bacteria</taxon>
        <taxon>Bacillati</taxon>
        <taxon>Bacillota</taxon>
        <taxon>Clostridia</taxon>
        <taxon>Thermoanaerobacterales</taxon>
        <taxon>Thermoanaerobacterales Family IV. Incertae Sedis</taxon>
        <taxon>Mahella</taxon>
    </lineage>
</organism>
<keyword evidence="9" id="KW-0915">Sodium</keyword>
<dbReference type="eggNOG" id="COG0460">
    <property type="taxonomic scope" value="Bacteria"/>
</dbReference>
<evidence type="ECO:0000256" key="7">
    <source>
        <dbReference type="ARBA" id="ARBA00022697"/>
    </source>
</evidence>
<proteinExistence type="inferred from homology"/>
<dbReference type="Gene3D" id="3.30.70.260">
    <property type="match status" value="1"/>
</dbReference>
<comment type="pathway">
    <text evidence="2 14">Amino-acid biosynthesis; L-methionine biosynthesis via de novo pathway; L-homoserine from L-aspartate: step 3/3.</text>
</comment>
<keyword evidence="13 14" id="KW-0521">NADP</keyword>
<dbReference type="Gene3D" id="3.30.360.10">
    <property type="entry name" value="Dihydrodipicolinate Reductase, domain 2"/>
    <property type="match status" value="1"/>
</dbReference>
<name>F4A0M5_MAHA5</name>
<dbReference type="PANTHER" id="PTHR43331:SF1">
    <property type="entry name" value="HOMOSERINE DEHYDROGENASE"/>
    <property type="match status" value="1"/>
</dbReference>
<evidence type="ECO:0000256" key="8">
    <source>
        <dbReference type="ARBA" id="ARBA00023002"/>
    </source>
</evidence>
<evidence type="ECO:0000256" key="13">
    <source>
        <dbReference type="PIRSR" id="PIRSR000098-2"/>
    </source>
</evidence>
<dbReference type="InterPro" id="IPR005106">
    <property type="entry name" value="Asp/hSer_DH_NAD-bd"/>
</dbReference>
<dbReference type="OrthoDB" id="9808167at2"/>
<dbReference type="PIRSF" id="PIRSF000098">
    <property type="entry name" value="Homoser_dehydrog"/>
    <property type="match status" value="1"/>
</dbReference>
<comment type="pathway">
    <text evidence="1 14">Amino-acid biosynthesis; L-threonine biosynthesis; L-threonine from L-aspartate: step 3/5.</text>
</comment>
<dbReference type="UniPathway" id="UPA00050">
    <property type="reaction ID" value="UER00063"/>
</dbReference>
<evidence type="ECO:0000256" key="10">
    <source>
        <dbReference type="ARBA" id="ARBA00023167"/>
    </source>
</evidence>
<comment type="catalytic activity">
    <reaction evidence="11">
        <text>L-homoserine + NADP(+) = L-aspartate 4-semialdehyde + NADPH + H(+)</text>
        <dbReference type="Rhea" id="RHEA:15761"/>
        <dbReference type="ChEBI" id="CHEBI:15378"/>
        <dbReference type="ChEBI" id="CHEBI:57476"/>
        <dbReference type="ChEBI" id="CHEBI:57783"/>
        <dbReference type="ChEBI" id="CHEBI:58349"/>
        <dbReference type="ChEBI" id="CHEBI:537519"/>
        <dbReference type="EC" id="1.1.1.3"/>
    </reaction>
    <physiologicalReaction direction="right-to-left" evidence="11">
        <dbReference type="Rhea" id="RHEA:15763"/>
    </physiologicalReaction>
</comment>
<feature type="binding site" evidence="13">
    <location>
        <position position="100"/>
    </location>
    <ligand>
        <name>NADPH</name>
        <dbReference type="ChEBI" id="CHEBI:57783"/>
    </ligand>
</feature>
<dbReference type="UniPathway" id="UPA00051">
    <property type="reaction ID" value="UER00465"/>
</dbReference>
<evidence type="ECO:0000256" key="6">
    <source>
        <dbReference type="ARBA" id="ARBA00022605"/>
    </source>
</evidence>
<dbReference type="KEGG" id="mas:Mahau_0703"/>
<dbReference type="InterPro" id="IPR019811">
    <property type="entry name" value="HDH_CS"/>
</dbReference>
<dbReference type="SUPFAM" id="SSF51735">
    <property type="entry name" value="NAD(P)-binding Rossmann-fold domains"/>
    <property type="match status" value="1"/>
</dbReference>
<evidence type="ECO:0000256" key="5">
    <source>
        <dbReference type="ARBA" id="ARBA00013376"/>
    </source>
</evidence>